<feature type="compositionally biased region" description="Basic and acidic residues" evidence="1">
    <location>
        <begin position="114"/>
        <end position="124"/>
    </location>
</feature>
<keyword evidence="3" id="KW-1185">Reference proteome</keyword>
<dbReference type="RefSeq" id="WP_316703650.1">
    <property type="nucleotide sequence ID" value="NZ_CP136336.1"/>
</dbReference>
<feature type="region of interest" description="Disordered" evidence="1">
    <location>
        <begin position="85"/>
        <end position="124"/>
    </location>
</feature>
<proteinExistence type="predicted"/>
<dbReference type="EMBL" id="CP136336">
    <property type="protein sequence ID" value="WOB10758.1"/>
    <property type="molecule type" value="Genomic_DNA"/>
</dbReference>
<gene>
    <name evidence="2" type="ORF">RXV79_12040</name>
</gene>
<sequence>MDDRSAAVLSEMLDLTGEETTRRFVQQIGHRAALRDLEHLIAVRAALQMLEASMPRVRVCGRLVAQGMSERTAYRVISAALDLGPRSSAISGPELANGLRSIDESQQGEFTNATDRRDPQDETG</sequence>
<protein>
    <submittedName>
        <fullName evidence="2">Uncharacterized protein</fullName>
    </submittedName>
</protein>
<evidence type="ECO:0000313" key="3">
    <source>
        <dbReference type="Proteomes" id="UP001303946"/>
    </source>
</evidence>
<accession>A0ABZ0D0M1</accession>
<evidence type="ECO:0000313" key="2">
    <source>
        <dbReference type="EMBL" id="WOB10758.1"/>
    </source>
</evidence>
<feature type="compositionally biased region" description="Polar residues" evidence="1">
    <location>
        <begin position="104"/>
        <end position="113"/>
    </location>
</feature>
<dbReference type="Proteomes" id="UP001303946">
    <property type="component" value="Chromosome"/>
</dbReference>
<name>A0ABZ0D0M1_9BURK</name>
<organism evidence="2 3">
    <name type="scientific">Piscinibacter gummiphilus</name>
    <dbReference type="NCBI Taxonomy" id="946333"/>
    <lineage>
        <taxon>Bacteria</taxon>
        <taxon>Pseudomonadati</taxon>
        <taxon>Pseudomonadota</taxon>
        <taxon>Betaproteobacteria</taxon>
        <taxon>Burkholderiales</taxon>
        <taxon>Sphaerotilaceae</taxon>
        <taxon>Piscinibacter</taxon>
    </lineage>
</organism>
<reference evidence="2 3" key="1">
    <citation type="submission" date="2023-10" db="EMBL/GenBank/DDBJ databases">
        <title>Bacteria for the degradation of biodegradable plastic PBAT(Polybutylene adipate terephthalate).</title>
        <authorList>
            <person name="Weon H.-Y."/>
            <person name="Yeon J."/>
        </authorList>
    </citation>
    <scope>NUCLEOTIDE SEQUENCE [LARGE SCALE GENOMIC DNA]</scope>
    <source>
        <strain evidence="2 3">SBD 7-3</strain>
    </source>
</reference>
<evidence type="ECO:0000256" key="1">
    <source>
        <dbReference type="SAM" id="MobiDB-lite"/>
    </source>
</evidence>